<evidence type="ECO:0000313" key="3">
    <source>
        <dbReference type="WBParaSite" id="PSAMB.scaffold4485size14452.g24443.t1"/>
    </source>
</evidence>
<feature type="compositionally biased region" description="Basic residues" evidence="1">
    <location>
        <begin position="1"/>
        <end position="10"/>
    </location>
</feature>
<reference evidence="3" key="1">
    <citation type="submission" date="2022-11" db="UniProtKB">
        <authorList>
            <consortium name="WormBaseParasite"/>
        </authorList>
    </citation>
    <scope>IDENTIFICATION</scope>
</reference>
<dbReference type="WBParaSite" id="PSAMB.scaffold4485size14452.g24443.t1">
    <property type="protein sequence ID" value="PSAMB.scaffold4485size14452.g24443.t1"/>
    <property type="gene ID" value="PSAMB.scaffold4485size14452.g24443"/>
</dbReference>
<accession>A0A914WMM3</accession>
<dbReference type="Proteomes" id="UP000887566">
    <property type="component" value="Unplaced"/>
</dbReference>
<sequence>MSSHQRRRSTRSSSRPRSTPPTEPTVAVEHIVKMGAPKVLLDEQVGFLGLNVVGMSILNDLMYKGNVQLAAAYDSDQEKCYKLAI</sequence>
<name>A0A914WMM3_9BILA</name>
<proteinExistence type="predicted"/>
<evidence type="ECO:0000256" key="1">
    <source>
        <dbReference type="SAM" id="MobiDB-lite"/>
    </source>
</evidence>
<evidence type="ECO:0000313" key="2">
    <source>
        <dbReference type="Proteomes" id="UP000887566"/>
    </source>
</evidence>
<dbReference type="AlphaFoldDB" id="A0A914WMM3"/>
<keyword evidence="2" id="KW-1185">Reference proteome</keyword>
<protein>
    <submittedName>
        <fullName evidence="3">Uncharacterized protein</fullName>
    </submittedName>
</protein>
<organism evidence="2 3">
    <name type="scientific">Plectus sambesii</name>
    <dbReference type="NCBI Taxonomy" id="2011161"/>
    <lineage>
        <taxon>Eukaryota</taxon>
        <taxon>Metazoa</taxon>
        <taxon>Ecdysozoa</taxon>
        <taxon>Nematoda</taxon>
        <taxon>Chromadorea</taxon>
        <taxon>Plectida</taxon>
        <taxon>Plectina</taxon>
        <taxon>Plectoidea</taxon>
        <taxon>Plectidae</taxon>
        <taxon>Plectus</taxon>
    </lineage>
</organism>
<feature type="region of interest" description="Disordered" evidence="1">
    <location>
        <begin position="1"/>
        <end position="25"/>
    </location>
</feature>